<sequence>MAFFFSTLRQNYCRQAPLSLQLIKRPICESPKCVSNTYKETVIISKTDPLDAFTSKLVQEKSDKWKYLSTKKIKYPDRRLAYYDECQNSFKSCDIDTVAINELIRKALDSKLYNVILSLLNICKTKKICPSPELLQEVASILSRKGNKAGVKAVQMLCEIHNVNEYIIQAEFKHYKEALGMFEEIYKNYPCLRRKIRNMTKYLVAECVYNKSEASVVLVTNFAKKHALEYRDFYFLTHLWQCLFLSEWFADQKLASELIEEYDELRTTVADRMQFITAIAIRKKCADTIQRLFEVALRYNMKKEYTCILRSFFDHKCSIGDIKSCTEILASALDQNITITTEQHNKFLVLLLSSNNGCSWLSKHKNNEWPHTRVDVPSFQMKF</sequence>
<reference evidence="1" key="1">
    <citation type="journal article" date="2023" name="IScience">
        <title>Live-bearing cockroach genome reveals convergent evolutionary mechanisms linked to viviparity in insects and beyond.</title>
        <authorList>
            <person name="Fouks B."/>
            <person name="Harrison M.C."/>
            <person name="Mikhailova A.A."/>
            <person name="Marchal E."/>
            <person name="English S."/>
            <person name="Carruthers M."/>
            <person name="Jennings E.C."/>
            <person name="Chiamaka E.L."/>
            <person name="Frigard R.A."/>
            <person name="Pippel M."/>
            <person name="Attardo G.M."/>
            <person name="Benoit J.B."/>
            <person name="Bornberg-Bauer E."/>
            <person name="Tobe S.S."/>
        </authorList>
    </citation>
    <scope>NUCLEOTIDE SEQUENCE</scope>
    <source>
        <strain evidence="1">Stay&amp;Tobe</strain>
    </source>
</reference>
<dbReference type="AlphaFoldDB" id="A0AAD8AAY4"/>
<organism evidence="1 2">
    <name type="scientific">Diploptera punctata</name>
    <name type="common">Pacific beetle cockroach</name>
    <dbReference type="NCBI Taxonomy" id="6984"/>
    <lineage>
        <taxon>Eukaryota</taxon>
        <taxon>Metazoa</taxon>
        <taxon>Ecdysozoa</taxon>
        <taxon>Arthropoda</taxon>
        <taxon>Hexapoda</taxon>
        <taxon>Insecta</taxon>
        <taxon>Pterygota</taxon>
        <taxon>Neoptera</taxon>
        <taxon>Polyneoptera</taxon>
        <taxon>Dictyoptera</taxon>
        <taxon>Blattodea</taxon>
        <taxon>Blaberoidea</taxon>
        <taxon>Blaberidae</taxon>
        <taxon>Diplopterinae</taxon>
        <taxon>Diploptera</taxon>
    </lineage>
</organism>
<name>A0AAD8AAY4_DIPPU</name>
<dbReference type="Proteomes" id="UP001233999">
    <property type="component" value="Unassembled WGS sequence"/>
</dbReference>
<gene>
    <name evidence="1" type="ORF">L9F63_013111</name>
</gene>
<reference evidence="1" key="2">
    <citation type="submission" date="2023-05" db="EMBL/GenBank/DDBJ databases">
        <authorList>
            <person name="Fouks B."/>
        </authorList>
    </citation>
    <scope>NUCLEOTIDE SEQUENCE</scope>
    <source>
        <strain evidence="1">Stay&amp;Tobe</strain>
        <tissue evidence="1">Testes</tissue>
    </source>
</reference>
<keyword evidence="2" id="KW-1185">Reference proteome</keyword>
<protein>
    <submittedName>
        <fullName evidence="1">Uncharacterized protein</fullName>
    </submittedName>
</protein>
<dbReference type="EMBL" id="JASPKZ010002319">
    <property type="protein sequence ID" value="KAJ9595698.1"/>
    <property type="molecule type" value="Genomic_DNA"/>
</dbReference>
<evidence type="ECO:0000313" key="2">
    <source>
        <dbReference type="Proteomes" id="UP001233999"/>
    </source>
</evidence>
<evidence type="ECO:0000313" key="1">
    <source>
        <dbReference type="EMBL" id="KAJ9595698.1"/>
    </source>
</evidence>
<proteinExistence type="predicted"/>
<comment type="caution">
    <text evidence="1">The sequence shown here is derived from an EMBL/GenBank/DDBJ whole genome shotgun (WGS) entry which is preliminary data.</text>
</comment>
<accession>A0AAD8AAY4</accession>